<evidence type="ECO:0000259" key="1">
    <source>
        <dbReference type="Pfam" id="PF03872"/>
    </source>
</evidence>
<feature type="domain" description="Anti sigma-E protein RseA N-terminal" evidence="1">
    <location>
        <begin position="18"/>
        <end position="64"/>
    </location>
</feature>
<protein>
    <recommendedName>
        <fullName evidence="1">Anti sigma-E protein RseA N-terminal domain-containing protein</fullName>
    </recommendedName>
</protein>
<gene>
    <name evidence="2" type="ORF">CWC05_24010</name>
</gene>
<dbReference type="GO" id="GO:0016989">
    <property type="term" value="F:sigma factor antagonist activity"/>
    <property type="evidence" value="ECO:0007669"/>
    <property type="project" value="InterPro"/>
</dbReference>
<dbReference type="AlphaFoldDB" id="A0A5S3XZS5"/>
<reference evidence="2 3" key="1">
    <citation type="submission" date="2017-12" db="EMBL/GenBank/DDBJ databases">
        <authorList>
            <person name="Paulsen S."/>
            <person name="Gram L.K."/>
        </authorList>
    </citation>
    <scope>NUCLEOTIDE SEQUENCE [LARGE SCALE GENOMIC DNA]</scope>
    <source>
        <strain evidence="2 3">S2897</strain>
    </source>
</reference>
<evidence type="ECO:0000313" key="2">
    <source>
        <dbReference type="EMBL" id="TMP65631.1"/>
    </source>
</evidence>
<dbReference type="EMBL" id="PNCG01001110">
    <property type="protein sequence ID" value="TMP65631.1"/>
    <property type="molecule type" value="Genomic_DNA"/>
</dbReference>
<dbReference type="Pfam" id="PF03872">
    <property type="entry name" value="RseA_N"/>
    <property type="match status" value="1"/>
</dbReference>
<dbReference type="InterPro" id="IPR036147">
    <property type="entry name" value="Anti-sigma_E_RseA_N_sf"/>
</dbReference>
<evidence type="ECO:0000313" key="3">
    <source>
        <dbReference type="Proteomes" id="UP000305874"/>
    </source>
</evidence>
<name>A0A5S3XZS5_9GAMM</name>
<dbReference type="InterPro" id="IPR005572">
    <property type="entry name" value="Anti-sigma_E_RseA_N"/>
</dbReference>
<accession>A0A5S3XZS5</accession>
<dbReference type="SUPFAM" id="SSF89069">
    <property type="entry name" value="N-terminal, cytoplasmic domain of anti-sigmaE factor RseA"/>
    <property type="match status" value="1"/>
</dbReference>
<proteinExistence type="predicted"/>
<sequence>MTKVNHIASRQEVTSRVLDGDLPSDELSLDNLDEKTFTRYAQIGDVMREKHQGGINIDITASVA</sequence>
<reference evidence="3" key="2">
    <citation type="submission" date="2019-06" db="EMBL/GenBank/DDBJ databases">
        <title>Co-occurence of chitin degradation, pigmentation and bioactivity in marine Pseudoalteromonas.</title>
        <authorList>
            <person name="Sonnenschein E.C."/>
            <person name="Bech P.K."/>
        </authorList>
    </citation>
    <scope>NUCLEOTIDE SEQUENCE [LARGE SCALE GENOMIC DNA]</scope>
    <source>
        <strain evidence="3">S2897</strain>
    </source>
</reference>
<dbReference type="Proteomes" id="UP000305874">
    <property type="component" value="Unassembled WGS sequence"/>
</dbReference>
<dbReference type="RefSeq" id="WP_249364496.1">
    <property type="nucleotide sequence ID" value="NZ_PNCG01001110.1"/>
</dbReference>
<feature type="non-terminal residue" evidence="2">
    <location>
        <position position="64"/>
    </location>
</feature>
<dbReference type="Gene3D" id="1.10.10.880">
    <property type="entry name" value="Anti sigma-E protein RseA, N-terminal domain"/>
    <property type="match status" value="1"/>
</dbReference>
<comment type="caution">
    <text evidence="2">The sequence shown here is derived from an EMBL/GenBank/DDBJ whole genome shotgun (WGS) entry which is preliminary data.</text>
</comment>
<organism evidence="2 3">
    <name type="scientific">Pseudoalteromonas ruthenica</name>
    <dbReference type="NCBI Taxonomy" id="151081"/>
    <lineage>
        <taxon>Bacteria</taxon>
        <taxon>Pseudomonadati</taxon>
        <taxon>Pseudomonadota</taxon>
        <taxon>Gammaproteobacteria</taxon>
        <taxon>Alteromonadales</taxon>
        <taxon>Pseudoalteromonadaceae</taxon>
        <taxon>Pseudoalteromonas</taxon>
    </lineage>
</organism>